<dbReference type="RefSeq" id="WP_113822999.1">
    <property type="nucleotide sequence ID" value="NZ_QOCE01000020.1"/>
</dbReference>
<evidence type="ECO:0000256" key="4">
    <source>
        <dbReference type="ARBA" id="ARBA00023004"/>
    </source>
</evidence>
<dbReference type="Proteomes" id="UP000252706">
    <property type="component" value="Unassembled WGS sequence"/>
</dbReference>
<evidence type="ECO:0000256" key="5">
    <source>
        <dbReference type="RuleBase" id="RU003682"/>
    </source>
</evidence>
<feature type="domain" description="Fe2OG dioxygenase" evidence="6">
    <location>
        <begin position="184"/>
        <end position="287"/>
    </location>
</feature>
<dbReference type="PROSITE" id="PS51471">
    <property type="entry name" value="FE2OG_OXY"/>
    <property type="match status" value="1"/>
</dbReference>
<proteinExistence type="inferred from homology"/>
<dbReference type="PRINTS" id="PR00682">
    <property type="entry name" value="IPNSYNTHASE"/>
</dbReference>
<dbReference type="PANTHER" id="PTHR10209">
    <property type="entry name" value="OXIDOREDUCTASE, 2OG-FE II OXYGENASE FAMILY PROTEIN"/>
    <property type="match status" value="1"/>
</dbReference>
<reference evidence="7 8" key="1">
    <citation type="submission" date="2018-07" db="EMBL/GenBank/DDBJ databases">
        <title>Modular assembly of carbohydrate-degrading microbial communities in the ocean.</title>
        <authorList>
            <person name="Enke T.N."/>
            <person name="Datta M.S."/>
            <person name="Schwartzman J.A."/>
            <person name="Cermak N."/>
            <person name="Schmitz D.A."/>
            <person name="Barrere J."/>
            <person name="Cordero O.X."/>
        </authorList>
    </citation>
    <scope>NUCLEOTIDE SEQUENCE [LARGE SCALE GENOMIC DNA]</scope>
    <source>
        <strain evidence="7 8">C3M10</strain>
    </source>
</reference>
<dbReference type="InterPro" id="IPR044861">
    <property type="entry name" value="IPNS-like_FE2OG_OXY"/>
</dbReference>
<gene>
    <name evidence="7" type="ORF">DS909_08085</name>
</gene>
<keyword evidence="4 5" id="KW-0408">Iron</keyword>
<comment type="similarity">
    <text evidence="1 5">Belongs to the iron/ascorbate-dependent oxidoreductase family.</text>
</comment>
<organism evidence="7 8">
    <name type="scientific">Phaeobacter gallaeciensis</name>
    <dbReference type="NCBI Taxonomy" id="60890"/>
    <lineage>
        <taxon>Bacteria</taxon>
        <taxon>Pseudomonadati</taxon>
        <taxon>Pseudomonadota</taxon>
        <taxon>Alphaproteobacteria</taxon>
        <taxon>Rhodobacterales</taxon>
        <taxon>Roseobacteraceae</taxon>
        <taxon>Phaeobacter</taxon>
    </lineage>
</organism>
<keyword evidence="3 5" id="KW-0560">Oxidoreductase</keyword>
<protein>
    <submittedName>
        <fullName evidence="7">Isopenicillin N synthase family oxygenase</fullName>
    </submittedName>
</protein>
<evidence type="ECO:0000313" key="8">
    <source>
        <dbReference type="Proteomes" id="UP000252706"/>
    </source>
</evidence>
<dbReference type="EMBL" id="QOCE01000020">
    <property type="protein sequence ID" value="RBW57323.1"/>
    <property type="molecule type" value="Genomic_DNA"/>
</dbReference>
<dbReference type="Gene3D" id="2.60.120.330">
    <property type="entry name" value="B-lactam Antibiotic, Isopenicillin N Synthase, Chain"/>
    <property type="match status" value="1"/>
</dbReference>
<name>A0A366X116_9RHOB</name>
<dbReference type="Pfam" id="PF14226">
    <property type="entry name" value="DIOX_N"/>
    <property type="match status" value="1"/>
</dbReference>
<evidence type="ECO:0000256" key="3">
    <source>
        <dbReference type="ARBA" id="ARBA00023002"/>
    </source>
</evidence>
<dbReference type="Pfam" id="PF03171">
    <property type="entry name" value="2OG-FeII_Oxy"/>
    <property type="match status" value="1"/>
</dbReference>
<evidence type="ECO:0000256" key="2">
    <source>
        <dbReference type="ARBA" id="ARBA00022723"/>
    </source>
</evidence>
<evidence type="ECO:0000259" key="6">
    <source>
        <dbReference type="PROSITE" id="PS51471"/>
    </source>
</evidence>
<dbReference type="InterPro" id="IPR026992">
    <property type="entry name" value="DIOX_N"/>
</dbReference>
<dbReference type="PANTHER" id="PTHR10209:SF881">
    <property type="entry name" value="FI07970P-RELATED"/>
    <property type="match status" value="1"/>
</dbReference>
<dbReference type="InterPro" id="IPR027443">
    <property type="entry name" value="IPNS-like_sf"/>
</dbReference>
<dbReference type="GO" id="GO:0046872">
    <property type="term" value="F:metal ion binding"/>
    <property type="evidence" value="ECO:0007669"/>
    <property type="project" value="UniProtKB-KW"/>
</dbReference>
<keyword evidence="2 5" id="KW-0479">Metal-binding</keyword>
<dbReference type="SUPFAM" id="SSF51197">
    <property type="entry name" value="Clavaminate synthase-like"/>
    <property type="match status" value="1"/>
</dbReference>
<evidence type="ECO:0000256" key="1">
    <source>
        <dbReference type="ARBA" id="ARBA00008056"/>
    </source>
</evidence>
<comment type="caution">
    <text evidence="7">The sequence shown here is derived from an EMBL/GenBank/DDBJ whole genome shotgun (WGS) entry which is preliminary data.</text>
</comment>
<dbReference type="AlphaFoldDB" id="A0A366X116"/>
<sequence>MPDSALTQLADSLRATRQSFDTIPVIDIASLVDGRDPFGVAKKIRWALSNAGFMYVKNHGVPSSVVEAAFAQAMAFFDQPNDDKMVLHVGNSGVAMRGYIEIFGENTDPAKTKDLKECFDIGPETPGYEVPFFGANQWPDQLPAFQPAIYAYHEEMKKLSLILLRGIALSLDLPPEFFAAKMLNPISIQRLLHYPPQTGKIDESVMGIGAHTDYGNLTILAQDDVGGLQVMNRDGVWVHGPPIPGTFVINIGDLLQRLTNDVYLANLHRVVNTSGRERYSIPFFIDADYDAEFAPIPSCISAENPIRYDPVTCGRHKFGRFLDSFPHLAATFG</sequence>
<accession>A0A366X116</accession>
<dbReference type="OrthoDB" id="21825at2"/>
<evidence type="ECO:0000313" key="7">
    <source>
        <dbReference type="EMBL" id="RBW57323.1"/>
    </source>
</evidence>
<dbReference type="GO" id="GO:0016491">
    <property type="term" value="F:oxidoreductase activity"/>
    <property type="evidence" value="ECO:0007669"/>
    <property type="project" value="UniProtKB-KW"/>
</dbReference>
<dbReference type="InterPro" id="IPR005123">
    <property type="entry name" value="Oxoglu/Fe-dep_dioxygenase_dom"/>
</dbReference>